<dbReference type="SUPFAM" id="SSF63817">
    <property type="entry name" value="Sortase"/>
    <property type="match status" value="1"/>
</dbReference>
<evidence type="ECO:0000256" key="1">
    <source>
        <dbReference type="ARBA" id="ARBA00022801"/>
    </source>
</evidence>
<dbReference type="InterPro" id="IPR023365">
    <property type="entry name" value="Sortase_dom-sf"/>
</dbReference>
<dbReference type="Pfam" id="PF04203">
    <property type="entry name" value="Sortase"/>
    <property type="match status" value="1"/>
</dbReference>
<dbReference type="Gene3D" id="2.40.260.10">
    <property type="entry name" value="Sortase"/>
    <property type="match status" value="1"/>
</dbReference>
<dbReference type="InterPro" id="IPR005754">
    <property type="entry name" value="Sortase"/>
</dbReference>
<keyword evidence="1" id="KW-0378">Hydrolase</keyword>
<proteinExistence type="predicted"/>
<dbReference type="EMBL" id="MFKV01000006">
    <property type="protein sequence ID" value="OGG50846.1"/>
    <property type="molecule type" value="Genomic_DNA"/>
</dbReference>
<dbReference type="GO" id="GO:0016787">
    <property type="term" value="F:hydrolase activity"/>
    <property type="evidence" value="ECO:0007669"/>
    <property type="project" value="UniProtKB-KW"/>
</dbReference>
<evidence type="ECO:0000313" key="3">
    <source>
        <dbReference type="EMBL" id="OGG50846.1"/>
    </source>
</evidence>
<keyword evidence="2" id="KW-0472">Membrane</keyword>
<evidence type="ECO:0000256" key="2">
    <source>
        <dbReference type="SAM" id="Phobius"/>
    </source>
</evidence>
<dbReference type="NCBIfam" id="TIGR01076">
    <property type="entry name" value="sortase_fam"/>
    <property type="match status" value="1"/>
</dbReference>
<dbReference type="Proteomes" id="UP000178370">
    <property type="component" value="Unassembled WGS sequence"/>
</dbReference>
<keyword evidence="2" id="KW-1133">Transmembrane helix</keyword>
<name>A0A1F6CNT9_9BACT</name>
<sequence length="227" mass="24469">MSFDHTSPQTPPKGVYLASVIVVFFCTLSVADSVGFVPYYIDGTLPTASADPVTVDSVMLSNLPQLGEDSTGTVEIPTGEVVLPERLKIPAISLDLPVQNPNTRDTKALDLIIQKGPARYVDSAKLGEKGNMIIYAHSSVYPVLRNQMWKAFNRIHELQVGDPITLEAGGKQYVYTVSAVRQVDTADTIIDLSPTQGTKLTLVTCDIATGKTARFIVEADFVGIVGQ</sequence>
<feature type="transmembrane region" description="Helical" evidence="2">
    <location>
        <begin position="15"/>
        <end position="41"/>
    </location>
</feature>
<organism evidence="3 4">
    <name type="scientific">Candidatus Kaiserbacteria bacterium RIFCSPHIGHO2_01_FULL_54_36</name>
    <dbReference type="NCBI Taxonomy" id="1798482"/>
    <lineage>
        <taxon>Bacteria</taxon>
        <taxon>Candidatus Kaiseribacteriota</taxon>
    </lineage>
</organism>
<evidence type="ECO:0008006" key="5">
    <source>
        <dbReference type="Google" id="ProtNLM"/>
    </source>
</evidence>
<keyword evidence="2" id="KW-0812">Transmembrane</keyword>
<dbReference type="AlphaFoldDB" id="A0A1F6CNT9"/>
<evidence type="ECO:0000313" key="4">
    <source>
        <dbReference type="Proteomes" id="UP000178370"/>
    </source>
</evidence>
<reference evidence="3 4" key="1">
    <citation type="journal article" date="2016" name="Nat. Commun.">
        <title>Thousands of microbial genomes shed light on interconnected biogeochemical processes in an aquifer system.</title>
        <authorList>
            <person name="Anantharaman K."/>
            <person name="Brown C.T."/>
            <person name="Hug L.A."/>
            <person name="Sharon I."/>
            <person name="Castelle C.J."/>
            <person name="Probst A.J."/>
            <person name="Thomas B.C."/>
            <person name="Singh A."/>
            <person name="Wilkins M.J."/>
            <person name="Karaoz U."/>
            <person name="Brodie E.L."/>
            <person name="Williams K.H."/>
            <person name="Hubbard S.S."/>
            <person name="Banfield J.F."/>
        </authorList>
    </citation>
    <scope>NUCLEOTIDE SEQUENCE [LARGE SCALE GENOMIC DNA]</scope>
</reference>
<comment type="caution">
    <text evidence="3">The sequence shown here is derived from an EMBL/GenBank/DDBJ whole genome shotgun (WGS) entry which is preliminary data.</text>
</comment>
<accession>A0A1F6CNT9</accession>
<dbReference type="CDD" id="cd00004">
    <property type="entry name" value="Sortase"/>
    <property type="match status" value="1"/>
</dbReference>
<gene>
    <name evidence="3" type="ORF">A2763_00725</name>
</gene>
<protein>
    <recommendedName>
        <fullName evidence="5">Sortase</fullName>
    </recommendedName>
</protein>
<dbReference type="STRING" id="1798482.A2763_00725"/>